<keyword evidence="8 11" id="KW-0408">Iron</keyword>
<dbReference type="InterPro" id="IPR036396">
    <property type="entry name" value="Cyt_P450_sf"/>
</dbReference>
<dbReference type="FunFam" id="3.40.50.1820:FF:000054">
    <property type="entry name" value="Alpha/beta-Hydrolases superfamily protein"/>
    <property type="match status" value="1"/>
</dbReference>
<dbReference type="Pfam" id="PF00067">
    <property type="entry name" value="p450"/>
    <property type="match status" value="1"/>
</dbReference>
<evidence type="ECO:0000256" key="9">
    <source>
        <dbReference type="ARBA" id="ARBA00023033"/>
    </source>
</evidence>
<dbReference type="AlphaFoldDB" id="A0A484NKK1"/>
<keyword evidence="5 11" id="KW-0479">Metal-binding</keyword>
<dbReference type="PRINTS" id="PR00111">
    <property type="entry name" value="ABHYDROLASE"/>
</dbReference>
<dbReference type="InterPro" id="IPR001128">
    <property type="entry name" value="Cyt_P450"/>
</dbReference>
<keyword evidence="9" id="KW-0503">Monooxygenase</keyword>
<evidence type="ECO:0000256" key="10">
    <source>
        <dbReference type="ARBA" id="ARBA00023136"/>
    </source>
</evidence>
<evidence type="ECO:0000256" key="3">
    <source>
        <dbReference type="ARBA" id="ARBA00022617"/>
    </source>
</evidence>
<accession>A0A484NKK1</accession>
<dbReference type="PRINTS" id="PR00385">
    <property type="entry name" value="P450"/>
</dbReference>
<feature type="domain" description="Serine aminopeptidase S33" evidence="12">
    <location>
        <begin position="604"/>
        <end position="846"/>
    </location>
</feature>
<comment type="cofactor">
    <cofactor evidence="11">
        <name>heme</name>
        <dbReference type="ChEBI" id="CHEBI:30413"/>
    </cofactor>
</comment>
<dbReference type="Gene3D" id="1.10.630.10">
    <property type="entry name" value="Cytochrome P450"/>
    <property type="match status" value="1"/>
</dbReference>
<dbReference type="InterPro" id="IPR000073">
    <property type="entry name" value="AB_hydrolase_1"/>
</dbReference>
<keyword evidence="7" id="KW-0560">Oxidoreductase</keyword>
<evidence type="ECO:0000256" key="6">
    <source>
        <dbReference type="ARBA" id="ARBA00022989"/>
    </source>
</evidence>
<dbReference type="GO" id="GO:0016787">
    <property type="term" value="F:hydrolase activity"/>
    <property type="evidence" value="ECO:0007669"/>
    <property type="project" value="UniProtKB-ARBA"/>
</dbReference>
<dbReference type="InterPro" id="IPR029058">
    <property type="entry name" value="AB_hydrolase_fold"/>
</dbReference>
<dbReference type="PRINTS" id="PR00463">
    <property type="entry name" value="EP450I"/>
</dbReference>
<dbReference type="PANTHER" id="PTHR24282:SF228">
    <property type="entry name" value="CYTOKININ HYDROXYLASE"/>
    <property type="match status" value="1"/>
</dbReference>
<dbReference type="Pfam" id="PF12146">
    <property type="entry name" value="Hydrolase_4"/>
    <property type="match status" value="1"/>
</dbReference>
<dbReference type="OrthoDB" id="1470350at2759"/>
<evidence type="ECO:0000256" key="5">
    <source>
        <dbReference type="ARBA" id="ARBA00022723"/>
    </source>
</evidence>
<gene>
    <name evidence="13" type="ORF">CCAM_LOCUS42692</name>
</gene>
<dbReference type="PANTHER" id="PTHR24282">
    <property type="entry name" value="CYTOCHROME P450 FAMILY MEMBER"/>
    <property type="match status" value="1"/>
</dbReference>
<organism evidence="13 14">
    <name type="scientific">Cuscuta campestris</name>
    <dbReference type="NCBI Taxonomy" id="132261"/>
    <lineage>
        <taxon>Eukaryota</taxon>
        <taxon>Viridiplantae</taxon>
        <taxon>Streptophyta</taxon>
        <taxon>Embryophyta</taxon>
        <taxon>Tracheophyta</taxon>
        <taxon>Spermatophyta</taxon>
        <taxon>Magnoliopsida</taxon>
        <taxon>eudicotyledons</taxon>
        <taxon>Gunneridae</taxon>
        <taxon>Pentapetalae</taxon>
        <taxon>asterids</taxon>
        <taxon>lamiids</taxon>
        <taxon>Solanales</taxon>
        <taxon>Convolvulaceae</taxon>
        <taxon>Cuscuteae</taxon>
        <taxon>Cuscuta</taxon>
        <taxon>Cuscuta subgen. Grammica</taxon>
        <taxon>Cuscuta sect. Cleistogrammica</taxon>
    </lineage>
</organism>
<keyword evidence="10" id="KW-0472">Membrane</keyword>
<feature type="binding site" description="axial binding residue" evidence="11">
    <location>
        <position position="469"/>
    </location>
    <ligand>
        <name>heme</name>
        <dbReference type="ChEBI" id="CHEBI:30413"/>
    </ligand>
    <ligandPart>
        <name>Fe</name>
        <dbReference type="ChEBI" id="CHEBI:18248"/>
    </ligandPart>
</feature>
<dbReference type="SUPFAM" id="SSF53474">
    <property type="entry name" value="alpha/beta-Hydrolases"/>
    <property type="match status" value="1"/>
</dbReference>
<evidence type="ECO:0000313" key="13">
    <source>
        <dbReference type="EMBL" id="VFR00917.1"/>
    </source>
</evidence>
<evidence type="ECO:0000313" key="14">
    <source>
        <dbReference type="Proteomes" id="UP000595140"/>
    </source>
</evidence>
<evidence type="ECO:0000256" key="4">
    <source>
        <dbReference type="ARBA" id="ARBA00022692"/>
    </source>
</evidence>
<keyword evidence="6" id="KW-1133">Transmembrane helix</keyword>
<protein>
    <recommendedName>
        <fullName evidence="12">Serine aminopeptidase S33 domain-containing protein</fullName>
    </recommendedName>
</protein>
<dbReference type="GO" id="GO:0005506">
    <property type="term" value="F:iron ion binding"/>
    <property type="evidence" value="ECO:0007669"/>
    <property type="project" value="InterPro"/>
</dbReference>
<keyword evidence="3 11" id="KW-0349">Heme</keyword>
<reference evidence="13 14" key="1">
    <citation type="submission" date="2018-04" db="EMBL/GenBank/DDBJ databases">
        <authorList>
            <person name="Vogel A."/>
        </authorList>
    </citation>
    <scope>NUCLEOTIDE SEQUENCE [LARGE SCALE GENOMIC DNA]</scope>
</reference>
<keyword evidence="14" id="KW-1185">Reference proteome</keyword>
<dbReference type="Gene3D" id="3.40.50.1820">
    <property type="entry name" value="alpha/beta hydrolase"/>
    <property type="match status" value="1"/>
</dbReference>
<keyword evidence="4" id="KW-0812">Transmembrane</keyword>
<comment type="subcellular location">
    <subcellularLocation>
        <location evidence="1">Membrane</location>
    </subcellularLocation>
</comment>
<dbReference type="GO" id="GO:0020037">
    <property type="term" value="F:heme binding"/>
    <property type="evidence" value="ECO:0007669"/>
    <property type="project" value="InterPro"/>
</dbReference>
<sequence>MAVLVVTLTILIISSFLLRLSYKTISFYWLTPRRIKKTMEKQGVRGPEPRPLLGNLPDVAALVGKSTAADMGFVHHDVVPRLLPHYVAWSKMYGRRFVYWNGVEPRLCLAEPDLIRELLSRHTSVTGKSWMQREGSKHFVGRGLLMANGGDWYQQRHIVAPAFMGDKLKSYGGYMVECTGEMLQGMEKEVEEGRDELDIESWMTRLAADIISRTEFGSSYDKGKRIFHLLTLLQRLSAQSTRHLCFPGSRFYPSKYNNEIKSLKSEVEGLLMEIIRSRRESAEIGRSSTYGDDLLGLLLTEMEGNIPHSKKGIFRLNLPLIMDECKTFFFAGHETTALLLTWTVMLLATNPSWQERVREETLQLCNGGPPSIDHLPKLTVLNAVINESLRLYPPVTLLPRMAFEDFKLGDLHIPKGLSIWIPVLALHHSEEIWGKDANEFNPNRFLSKPSHLQAVRSSFLPFAAGPRNCIGQSYALMEAKIVLAMLISKFSFQISESYRHAPVVVISIKPKHGVQIRLKRLINKAVMGKNGRFPGVSEEVQKLVDADMDFVDARRRAREAFKQIQLSVDHVLFKTPSEGLKMEESYEVNSRGLEIFCKSWLPETPKAVICFCHGYGDTCTFFFEGVARKLANAGYGVFAMDYPGFGLSEGLHGYVPDFDKLVDDVIEHYSKIKENPELHGLPSFLYGESMGGAVALKVHLKQPDSWSGAILSAPMCKIDQDLVPPWLLTQVLIGVAKFLPKQKLVPLNNLGDLAFREANKRKQAAYNIIAYRHKPRLRTALELLKTTKEIEESLEKVSLPLLILHGKKDLLIDPSVSEALYEKASSRDKKLNLYQESYHCLLEGEPDEMIQKVFEDMISWLDEHTKAR</sequence>
<name>A0A484NKK1_9ASTE</name>
<dbReference type="InterPro" id="IPR050665">
    <property type="entry name" value="Cytochrome_P450_Monooxygen"/>
</dbReference>
<evidence type="ECO:0000256" key="1">
    <source>
        <dbReference type="ARBA" id="ARBA00004370"/>
    </source>
</evidence>
<evidence type="ECO:0000256" key="8">
    <source>
        <dbReference type="ARBA" id="ARBA00023004"/>
    </source>
</evidence>
<dbReference type="InterPro" id="IPR002401">
    <property type="entry name" value="Cyt_P450_E_grp-I"/>
</dbReference>
<dbReference type="GO" id="GO:0004497">
    <property type="term" value="F:monooxygenase activity"/>
    <property type="evidence" value="ECO:0007669"/>
    <property type="project" value="UniProtKB-KW"/>
</dbReference>
<dbReference type="EMBL" id="OOIL02006718">
    <property type="protein sequence ID" value="VFR00917.1"/>
    <property type="molecule type" value="Genomic_DNA"/>
</dbReference>
<evidence type="ECO:0000259" key="12">
    <source>
        <dbReference type="Pfam" id="PF12146"/>
    </source>
</evidence>
<evidence type="ECO:0000256" key="11">
    <source>
        <dbReference type="PIRSR" id="PIRSR602401-1"/>
    </source>
</evidence>
<dbReference type="GO" id="GO:0016705">
    <property type="term" value="F:oxidoreductase activity, acting on paired donors, with incorporation or reduction of molecular oxygen"/>
    <property type="evidence" value="ECO:0007669"/>
    <property type="project" value="InterPro"/>
</dbReference>
<dbReference type="Proteomes" id="UP000595140">
    <property type="component" value="Unassembled WGS sequence"/>
</dbReference>
<evidence type="ECO:0000256" key="2">
    <source>
        <dbReference type="ARBA" id="ARBA00010617"/>
    </source>
</evidence>
<comment type="similarity">
    <text evidence="2">Belongs to the cytochrome P450 family.</text>
</comment>
<dbReference type="GO" id="GO:0016020">
    <property type="term" value="C:membrane"/>
    <property type="evidence" value="ECO:0007669"/>
    <property type="project" value="UniProtKB-SubCell"/>
</dbReference>
<dbReference type="InterPro" id="IPR022742">
    <property type="entry name" value="Hydrolase_4"/>
</dbReference>
<proteinExistence type="inferred from homology"/>
<dbReference type="SUPFAM" id="SSF48264">
    <property type="entry name" value="Cytochrome P450"/>
    <property type="match status" value="1"/>
</dbReference>
<evidence type="ECO:0000256" key="7">
    <source>
        <dbReference type="ARBA" id="ARBA00023002"/>
    </source>
</evidence>